<feature type="domain" description="VOC" evidence="1">
    <location>
        <begin position="2"/>
        <end position="119"/>
    </location>
</feature>
<dbReference type="InterPro" id="IPR029068">
    <property type="entry name" value="Glyas_Bleomycin-R_OHBP_Dase"/>
</dbReference>
<name>A0A0L6JVI7_9FIRM</name>
<sequence length="120" mass="13776">MKFCWCTLTVKNMEDSLRFYQEIVGLPINKRFTAGSETEICFLGDGETKVELICNAKNEVLNECNSITLGFEVDSVDNMMEFIKEKGLKIDSGPFQPNPTIKFFYVRDPNNIKIQFVQSM</sequence>
<dbReference type="PANTHER" id="PTHR36113">
    <property type="entry name" value="LYASE, PUTATIVE-RELATED-RELATED"/>
    <property type="match status" value="1"/>
</dbReference>
<comment type="caution">
    <text evidence="2">The sequence shown here is derived from an EMBL/GenBank/DDBJ whole genome shotgun (WGS) entry which is preliminary data.</text>
</comment>
<gene>
    <name evidence="2" type="ORF">Bccel_4721</name>
</gene>
<dbReference type="Pfam" id="PF00903">
    <property type="entry name" value="Glyoxalase"/>
    <property type="match status" value="1"/>
</dbReference>
<dbReference type="InterPro" id="IPR051332">
    <property type="entry name" value="Fosfomycin_Res_Enzymes"/>
</dbReference>
<dbReference type="OrthoDB" id="192739at2"/>
<protein>
    <submittedName>
        <fullName evidence="2">Glyoxalase-like domain containing protein</fullName>
    </submittedName>
</protein>
<organism evidence="2 3">
    <name type="scientific">Pseudobacteroides cellulosolvens ATCC 35603 = DSM 2933</name>
    <dbReference type="NCBI Taxonomy" id="398512"/>
    <lineage>
        <taxon>Bacteria</taxon>
        <taxon>Bacillati</taxon>
        <taxon>Bacillota</taxon>
        <taxon>Clostridia</taxon>
        <taxon>Eubacteriales</taxon>
        <taxon>Oscillospiraceae</taxon>
        <taxon>Pseudobacteroides</taxon>
    </lineage>
</organism>
<dbReference type="PATRIC" id="fig|398512.5.peg.4947"/>
<proteinExistence type="predicted"/>
<evidence type="ECO:0000313" key="2">
    <source>
        <dbReference type="EMBL" id="KNY29447.1"/>
    </source>
</evidence>
<keyword evidence="3" id="KW-1185">Reference proteome</keyword>
<dbReference type="InterPro" id="IPR037523">
    <property type="entry name" value="VOC_core"/>
</dbReference>
<dbReference type="STRING" id="398512.Bccel_4721"/>
<dbReference type="eggNOG" id="COG0346">
    <property type="taxonomic scope" value="Bacteria"/>
</dbReference>
<dbReference type="PANTHER" id="PTHR36113:SF3">
    <property type="entry name" value="SLL5075 PROTEIN"/>
    <property type="match status" value="1"/>
</dbReference>
<dbReference type="RefSeq" id="WP_036935556.1">
    <property type="nucleotide sequence ID" value="NZ_JQKC01000001.1"/>
</dbReference>
<dbReference type="EMBL" id="LGTC01000001">
    <property type="protein sequence ID" value="KNY29447.1"/>
    <property type="molecule type" value="Genomic_DNA"/>
</dbReference>
<dbReference type="Gene3D" id="3.10.180.10">
    <property type="entry name" value="2,3-Dihydroxybiphenyl 1,2-Dioxygenase, domain 1"/>
    <property type="match status" value="1"/>
</dbReference>
<dbReference type="InterPro" id="IPR004360">
    <property type="entry name" value="Glyas_Fos-R_dOase_dom"/>
</dbReference>
<dbReference type="Proteomes" id="UP000036923">
    <property type="component" value="Unassembled WGS sequence"/>
</dbReference>
<reference evidence="3" key="1">
    <citation type="submission" date="2015-07" db="EMBL/GenBank/DDBJ databases">
        <title>Near-Complete Genome Sequence of the Cellulolytic Bacterium Bacteroides (Pseudobacteroides) cellulosolvens ATCC 35603.</title>
        <authorList>
            <person name="Dassa B."/>
            <person name="Utturkar S.M."/>
            <person name="Klingeman D.M."/>
            <person name="Hurt R.A."/>
            <person name="Keller M."/>
            <person name="Xu J."/>
            <person name="Reddy Y.H.K."/>
            <person name="Borovok I."/>
            <person name="Grinberg I.R."/>
            <person name="Lamed R."/>
            <person name="Zhivin O."/>
            <person name="Bayer E.A."/>
            <person name="Brown S.D."/>
        </authorList>
    </citation>
    <scope>NUCLEOTIDE SEQUENCE [LARGE SCALE GENOMIC DNA]</scope>
    <source>
        <strain evidence="3">DSM 2933</strain>
    </source>
</reference>
<evidence type="ECO:0000259" key="1">
    <source>
        <dbReference type="PROSITE" id="PS51819"/>
    </source>
</evidence>
<dbReference type="SUPFAM" id="SSF54593">
    <property type="entry name" value="Glyoxalase/Bleomycin resistance protein/Dihydroxybiphenyl dioxygenase"/>
    <property type="match status" value="1"/>
</dbReference>
<accession>A0A0L6JVI7</accession>
<evidence type="ECO:0000313" key="3">
    <source>
        <dbReference type="Proteomes" id="UP000036923"/>
    </source>
</evidence>
<dbReference type="AlphaFoldDB" id="A0A0L6JVI7"/>
<dbReference type="PROSITE" id="PS51819">
    <property type="entry name" value="VOC"/>
    <property type="match status" value="1"/>
</dbReference>